<dbReference type="PANTHER" id="PTHR39335">
    <property type="entry name" value="BLL4220 PROTEIN"/>
    <property type="match status" value="1"/>
</dbReference>
<gene>
    <name evidence="3" type="ORF">O4U47_11990</name>
</gene>
<evidence type="ECO:0000256" key="2">
    <source>
        <dbReference type="SAM" id="SignalP"/>
    </source>
</evidence>
<proteinExistence type="predicted"/>
<sequence>MKAPGTTALVLAGGAAAVLAAGCGGQGELPEYDAAPAEEEAGASPDAPEGALAVREGTDVGEVVTDADGYTLYMYTPDGAGAAASSCTGDCAKQWPPALDEGGGAPEGIDAELVGAIDREEGEAQVTLDGRPLYRYAGDVEPGDVNGEGVGGLWYAVAPDGGKAAEAVQGSGGSGSGSDGADGAEGGASPEEDPGGGGTSEDGDGGGSGYGDDGGYGY</sequence>
<feature type="region of interest" description="Disordered" evidence="1">
    <location>
        <begin position="164"/>
        <end position="218"/>
    </location>
</feature>
<dbReference type="RefSeq" id="WP_270677888.1">
    <property type="nucleotide sequence ID" value="NZ_JAQFWP010000018.1"/>
</dbReference>
<reference evidence="3" key="1">
    <citation type="submission" date="2023-01" db="EMBL/GenBank/DDBJ databases">
        <title>Draft genome sequence of Nocardiopsis sp. LSu2-4 isolated from halophytes.</title>
        <authorList>
            <person name="Duangmal K."/>
            <person name="Chantavorakit T."/>
        </authorList>
    </citation>
    <scope>NUCLEOTIDE SEQUENCE</scope>
    <source>
        <strain evidence="3">LSu2-4</strain>
    </source>
</reference>
<feature type="chain" id="PRO_5046114780" description="Lipoprotein with Yx(FWY)xxD motif" evidence="2">
    <location>
        <begin position="21"/>
        <end position="218"/>
    </location>
</feature>
<keyword evidence="4" id="KW-1185">Reference proteome</keyword>
<dbReference type="PROSITE" id="PS51257">
    <property type="entry name" value="PROKAR_LIPOPROTEIN"/>
    <property type="match status" value="1"/>
</dbReference>
<feature type="signal peptide" evidence="2">
    <location>
        <begin position="1"/>
        <end position="20"/>
    </location>
</feature>
<feature type="compositionally biased region" description="Gly residues" evidence="1">
    <location>
        <begin position="170"/>
        <end position="186"/>
    </location>
</feature>
<keyword evidence="2" id="KW-0732">Signal</keyword>
<accession>A0ABT4TKI8</accession>
<name>A0ABT4TKI8_9ACTN</name>
<feature type="region of interest" description="Disordered" evidence="1">
    <location>
        <begin position="28"/>
        <end position="49"/>
    </location>
</feature>
<organism evidence="3 4">
    <name type="scientific">Nocardiopsis suaedae</name>
    <dbReference type="NCBI Taxonomy" id="3018444"/>
    <lineage>
        <taxon>Bacteria</taxon>
        <taxon>Bacillati</taxon>
        <taxon>Actinomycetota</taxon>
        <taxon>Actinomycetes</taxon>
        <taxon>Streptosporangiales</taxon>
        <taxon>Nocardiopsidaceae</taxon>
        <taxon>Nocardiopsis</taxon>
    </lineage>
</organism>
<dbReference type="PANTHER" id="PTHR39335:SF1">
    <property type="entry name" value="BLL4220 PROTEIN"/>
    <property type="match status" value="1"/>
</dbReference>
<dbReference type="Pfam" id="PF03640">
    <property type="entry name" value="Lipoprotein_15"/>
    <property type="match status" value="2"/>
</dbReference>
<evidence type="ECO:0000313" key="4">
    <source>
        <dbReference type="Proteomes" id="UP001165685"/>
    </source>
</evidence>
<dbReference type="EMBL" id="JAQFWP010000018">
    <property type="protein sequence ID" value="MDA2805232.1"/>
    <property type="molecule type" value="Genomic_DNA"/>
</dbReference>
<dbReference type="InterPro" id="IPR005297">
    <property type="entry name" value="Lipoprotein_repeat"/>
</dbReference>
<evidence type="ECO:0000256" key="1">
    <source>
        <dbReference type="SAM" id="MobiDB-lite"/>
    </source>
</evidence>
<protein>
    <recommendedName>
        <fullName evidence="5">Lipoprotein with Yx(FWY)xxD motif</fullName>
    </recommendedName>
</protein>
<evidence type="ECO:0000313" key="3">
    <source>
        <dbReference type="EMBL" id="MDA2805232.1"/>
    </source>
</evidence>
<feature type="compositionally biased region" description="Gly residues" evidence="1">
    <location>
        <begin position="195"/>
        <end position="218"/>
    </location>
</feature>
<evidence type="ECO:0008006" key="5">
    <source>
        <dbReference type="Google" id="ProtNLM"/>
    </source>
</evidence>
<comment type="caution">
    <text evidence="3">The sequence shown here is derived from an EMBL/GenBank/DDBJ whole genome shotgun (WGS) entry which is preliminary data.</text>
</comment>
<dbReference type="Proteomes" id="UP001165685">
    <property type="component" value="Unassembled WGS sequence"/>
</dbReference>